<dbReference type="EMBL" id="FOAD01000016">
    <property type="protein sequence ID" value="SEM03586.1"/>
    <property type="molecule type" value="Genomic_DNA"/>
</dbReference>
<sequence>MNLTAECTCGSLGARVNETNQSVRKPCTSTETSHGWLTNSVEHAGEIRETSVVFRHLEFVEDLPEGKRRVDTHDGEGNKEV</sequence>
<protein>
    <submittedName>
        <fullName evidence="1">Uncharacterized protein</fullName>
    </submittedName>
</protein>
<evidence type="ECO:0000313" key="2">
    <source>
        <dbReference type="Proteomes" id="UP000183894"/>
    </source>
</evidence>
<organism evidence="1 2">
    <name type="scientific">Haloferax larsenii</name>
    <dbReference type="NCBI Taxonomy" id="302484"/>
    <lineage>
        <taxon>Archaea</taxon>
        <taxon>Methanobacteriati</taxon>
        <taxon>Methanobacteriota</taxon>
        <taxon>Stenosarchaea group</taxon>
        <taxon>Halobacteria</taxon>
        <taxon>Halobacteriales</taxon>
        <taxon>Haloferacaceae</taxon>
        <taxon>Haloferax</taxon>
    </lineage>
</organism>
<gene>
    <name evidence="1" type="ORF">SAMN04488691_11627</name>
</gene>
<dbReference type="Proteomes" id="UP000183894">
    <property type="component" value="Unassembled WGS sequence"/>
</dbReference>
<reference evidence="1 2" key="1">
    <citation type="submission" date="2016-10" db="EMBL/GenBank/DDBJ databases">
        <authorList>
            <person name="de Groot N.N."/>
        </authorList>
    </citation>
    <scope>NUCLEOTIDE SEQUENCE [LARGE SCALE GENOMIC DNA]</scope>
    <source>
        <strain evidence="1 2">CDM_5</strain>
    </source>
</reference>
<proteinExistence type="predicted"/>
<name>A0A1H7V349_HALLR</name>
<evidence type="ECO:0000313" key="1">
    <source>
        <dbReference type="EMBL" id="SEM03586.1"/>
    </source>
</evidence>
<accession>A0A1H7V349</accession>
<dbReference type="AlphaFoldDB" id="A0A1H7V349"/>